<protein>
    <submittedName>
        <fullName evidence="7">Phosphatidylinositol/phosphatidylcholine transfer protein SFH11 isoform X1</fullName>
    </submittedName>
</protein>
<evidence type="ECO:0000313" key="7">
    <source>
        <dbReference type="RefSeq" id="XP_019054151.1"/>
    </source>
</evidence>
<proteinExistence type="inferred from homology"/>
<dbReference type="Proteomes" id="UP000189703">
    <property type="component" value="Unplaced"/>
</dbReference>
<dbReference type="InParanoid" id="A0A1U8Q7X9"/>
<dbReference type="AlphaFoldDB" id="A0A1U8Q7X9"/>
<dbReference type="GO" id="GO:0006892">
    <property type="term" value="P:post-Golgi vesicle-mediated transport"/>
    <property type="evidence" value="ECO:0000318"/>
    <property type="project" value="GO_Central"/>
</dbReference>
<feature type="domain" description="CRAL-TRIO" evidence="5">
    <location>
        <begin position="149"/>
        <end position="323"/>
    </location>
</feature>
<dbReference type="OrthoDB" id="1434354at2759"/>
<evidence type="ECO:0000259" key="5">
    <source>
        <dbReference type="PROSITE" id="PS50191"/>
    </source>
</evidence>
<evidence type="ECO:0000256" key="3">
    <source>
        <dbReference type="ARBA" id="ARBA00023034"/>
    </source>
</evidence>
<dbReference type="SUPFAM" id="SSF46938">
    <property type="entry name" value="CRAL/TRIO N-terminal domain"/>
    <property type="match status" value="1"/>
</dbReference>
<comment type="subcellular location">
    <subcellularLocation>
        <location evidence="1">Cell membrane</location>
        <topology evidence="1">Peripheral membrane protein</topology>
    </subcellularLocation>
    <subcellularLocation>
        <location evidence="2">Golgi apparatus membrane</location>
        <topology evidence="2">Peripheral membrane protein</topology>
    </subcellularLocation>
</comment>
<dbReference type="GO" id="GO:0005886">
    <property type="term" value="C:plasma membrane"/>
    <property type="evidence" value="ECO:0007669"/>
    <property type="project" value="UniProtKB-SubCell"/>
</dbReference>
<dbReference type="Gene3D" id="3.40.525.10">
    <property type="entry name" value="CRAL-TRIO lipid binding domain"/>
    <property type="match status" value="2"/>
</dbReference>
<dbReference type="SMART" id="SM00516">
    <property type="entry name" value="SEC14"/>
    <property type="match status" value="1"/>
</dbReference>
<comment type="similarity">
    <text evidence="4">Belongs to the SFH family.</text>
</comment>
<evidence type="ECO:0000256" key="4">
    <source>
        <dbReference type="ARBA" id="ARBA00038020"/>
    </source>
</evidence>
<dbReference type="PANTHER" id="PTHR45657:SF50">
    <property type="entry name" value="PHOSPHATIDYLINOSITOL_PHOSPHATIDYLCHOLINE TRANSFER PROTEIN SFH11"/>
    <property type="match status" value="1"/>
</dbReference>
<dbReference type="CDD" id="cd00170">
    <property type="entry name" value="SEC14"/>
    <property type="match status" value="1"/>
</dbReference>
<dbReference type="PANTHER" id="PTHR45657">
    <property type="entry name" value="CRAL-TRIO DOMAIN-CONTAINING PROTEIN YKL091C-RELATED"/>
    <property type="match status" value="1"/>
</dbReference>
<sequence>MMSYPLKFGEFLKRTGSTKSMQMVLEGPRCPADEEHVECFRELLSSDNQFPRKHDDYHTLLRFLRVKNFDKLKAKDLYLKMLKWRDDFGVDAIAKENFPTKKANPRRNRLAPNFLSRKGTPTFIFIIIEFFPDCTLVKMLFGLEFKFEEYEEVKKCYPHGFHGVDRYGRPLYIERLGMIDLNVLLKVTTIDRILKHHIAEQEKTLNLRYPTCSIAAKKHISSITSILDVKGVGMNSFTKPARDIFMEIQKIDSNYYPETLHQLFIVNAGSGFRALWKALKAFMDAHTVAKIQVLGSNYQSSLLEVVDPSNLPTFLGGNCTCLEYGGCMSSDKGPWNNTEITEALQVDSWAVCDTELKNENKTNTSMALEETPLPATGDVEISATHKTDTQKEGSEQHTERGYLDNIFQKILAIDVAVKDVKMVLVGLTEKQEELAKQVEELMNLVRSMTL</sequence>
<keyword evidence="6" id="KW-1185">Reference proteome</keyword>
<dbReference type="InterPro" id="IPR001251">
    <property type="entry name" value="CRAL-TRIO_dom"/>
</dbReference>
<dbReference type="RefSeq" id="XP_019054151.1">
    <property type="nucleotide sequence ID" value="XM_019198606.1"/>
</dbReference>
<dbReference type="GO" id="GO:0000139">
    <property type="term" value="C:Golgi membrane"/>
    <property type="evidence" value="ECO:0007669"/>
    <property type="project" value="UniProtKB-SubCell"/>
</dbReference>
<evidence type="ECO:0000313" key="6">
    <source>
        <dbReference type="Proteomes" id="UP000189703"/>
    </source>
</evidence>
<dbReference type="SUPFAM" id="SSF52087">
    <property type="entry name" value="CRAL/TRIO domain"/>
    <property type="match status" value="1"/>
</dbReference>
<dbReference type="PROSITE" id="PS50191">
    <property type="entry name" value="CRAL_TRIO"/>
    <property type="match status" value="1"/>
</dbReference>
<dbReference type="InterPro" id="IPR051026">
    <property type="entry name" value="PI/PC_transfer"/>
</dbReference>
<name>A0A1U8Q7X9_NELNU</name>
<accession>A0A1U8Q7X9</accession>
<gene>
    <name evidence="7" type="primary">LOC104602333</name>
</gene>
<evidence type="ECO:0000256" key="2">
    <source>
        <dbReference type="ARBA" id="ARBA00004395"/>
    </source>
</evidence>
<organism evidence="6 7">
    <name type="scientific">Nelumbo nucifera</name>
    <name type="common">Sacred lotus</name>
    <dbReference type="NCBI Taxonomy" id="4432"/>
    <lineage>
        <taxon>Eukaryota</taxon>
        <taxon>Viridiplantae</taxon>
        <taxon>Streptophyta</taxon>
        <taxon>Embryophyta</taxon>
        <taxon>Tracheophyta</taxon>
        <taxon>Spermatophyta</taxon>
        <taxon>Magnoliopsida</taxon>
        <taxon>Proteales</taxon>
        <taxon>Nelumbonaceae</taxon>
        <taxon>Nelumbo</taxon>
    </lineage>
</organism>
<dbReference type="InterPro" id="IPR036273">
    <property type="entry name" value="CRAL/TRIO_N_dom_sf"/>
</dbReference>
<reference evidence="7" key="1">
    <citation type="submission" date="2025-08" db="UniProtKB">
        <authorList>
            <consortium name="RefSeq"/>
        </authorList>
    </citation>
    <scope>IDENTIFICATION</scope>
</reference>
<dbReference type="InterPro" id="IPR036865">
    <property type="entry name" value="CRAL-TRIO_dom_sf"/>
</dbReference>
<dbReference type="FunCoup" id="A0A1U8Q7X9">
    <property type="interactions" value="462"/>
</dbReference>
<evidence type="ECO:0000256" key="1">
    <source>
        <dbReference type="ARBA" id="ARBA00004202"/>
    </source>
</evidence>
<dbReference type="Pfam" id="PF00650">
    <property type="entry name" value="CRAL_TRIO"/>
    <property type="match status" value="1"/>
</dbReference>
<dbReference type="GeneID" id="104602333"/>
<keyword evidence="3" id="KW-0333">Golgi apparatus</keyword>
<dbReference type="GO" id="GO:0008526">
    <property type="term" value="F:phosphatidylinositol transfer activity"/>
    <property type="evidence" value="ECO:0000318"/>
    <property type="project" value="GO_Central"/>
</dbReference>